<proteinExistence type="predicted"/>
<dbReference type="EMBL" id="AEAG01002778">
    <property type="protein sequence ID" value="EGH26740.1"/>
    <property type="molecule type" value="Genomic_DNA"/>
</dbReference>
<dbReference type="Proteomes" id="UP000003465">
    <property type="component" value="Unassembled WGS sequence"/>
</dbReference>
<accession>A0A656GN97</accession>
<protein>
    <submittedName>
        <fullName evidence="2">Uncharacterized protein</fullName>
    </submittedName>
</protein>
<evidence type="ECO:0000256" key="1">
    <source>
        <dbReference type="SAM" id="MobiDB-lite"/>
    </source>
</evidence>
<reference evidence="2 3" key="1">
    <citation type="journal article" date="2011" name="PLoS Pathog.">
        <title>Dynamic evolution of pathogenicity revealed by sequencing and comparative genomics of 19 Pseudomonas syringae isolates.</title>
        <authorList>
            <person name="Baltrus D.A."/>
            <person name="Nishimura M.T."/>
            <person name="Romanchuk A."/>
            <person name="Chang J.H."/>
            <person name="Mukhtar M.S."/>
            <person name="Cherkis K."/>
            <person name="Roach J."/>
            <person name="Grant S.R."/>
            <person name="Jones C.D."/>
            <person name="Dangl J.L."/>
        </authorList>
    </citation>
    <scope>NUCLEOTIDE SEQUENCE [LARGE SCALE GENOMIC DNA]</scope>
    <source>
        <strain evidence="2 3">301020</strain>
    </source>
</reference>
<evidence type="ECO:0000313" key="3">
    <source>
        <dbReference type="Proteomes" id="UP000003465"/>
    </source>
</evidence>
<name>A0A656GN97_PSEA0</name>
<sequence>TFLGLSPQVVPHSSDHPRWQKSLGRPLPVPVVEQTAQLVE</sequence>
<dbReference type="AlphaFoldDB" id="A0A656GN97"/>
<organism evidence="2 3">
    <name type="scientific">Pseudomonas amygdali pv. mori str. 301020</name>
    <dbReference type="NCBI Taxonomy" id="629261"/>
    <lineage>
        <taxon>Bacteria</taxon>
        <taxon>Pseudomonadati</taxon>
        <taxon>Pseudomonadota</taxon>
        <taxon>Gammaproteobacteria</taxon>
        <taxon>Pseudomonadales</taxon>
        <taxon>Pseudomonadaceae</taxon>
        <taxon>Pseudomonas</taxon>
        <taxon>Pseudomonas amygdali</taxon>
    </lineage>
</organism>
<comment type="caution">
    <text evidence="2">The sequence shown here is derived from an EMBL/GenBank/DDBJ whole genome shotgun (WGS) entry which is preliminary data.</text>
</comment>
<evidence type="ECO:0000313" key="2">
    <source>
        <dbReference type="EMBL" id="EGH26740.1"/>
    </source>
</evidence>
<feature type="region of interest" description="Disordered" evidence="1">
    <location>
        <begin position="1"/>
        <end position="26"/>
    </location>
</feature>
<feature type="non-terminal residue" evidence="2">
    <location>
        <position position="40"/>
    </location>
</feature>
<feature type="non-terminal residue" evidence="2">
    <location>
        <position position="1"/>
    </location>
</feature>
<gene>
    <name evidence="2" type="ORF">PSYMO_36845</name>
</gene>